<reference evidence="2" key="1">
    <citation type="submission" date="2016-11" db="EMBL/GenBank/DDBJ databases">
        <authorList>
            <person name="Jaros S."/>
            <person name="Januszkiewicz K."/>
            <person name="Wedrychowicz H."/>
        </authorList>
    </citation>
    <scope>NUCLEOTIDE SEQUENCE [LARGE SCALE GENOMIC DNA]</scope>
    <source>
        <strain evidence="2">DSM 4029</strain>
    </source>
</reference>
<dbReference type="RefSeq" id="WP_021658362.1">
    <property type="nucleotide sequence ID" value="NZ_FQVY01000001.1"/>
</dbReference>
<dbReference type="Pfam" id="PF12228">
    <property type="entry name" value="DUF3604"/>
    <property type="match status" value="1"/>
</dbReference>
<evidence type="ECO:0000313" key="1">
    <source>
        <dbReference type="EMBL" id="SHF67050.1"/>
    </source>
</evidence>
<name>A0AAQ1MB76_9FIRM</name>
<dbReference type="AlphaFoldDB" id="A0AAQ1MB76"/>
<dbReference type="InterPro" id="IPR036278">
    <property type="entry name" value="Sialidase_sf"/>
</dbReference>
<accession>A0AAQ1MB76</accession>
<protein>
    <submittedName>
        <fullName evidence="1">Predicted metal-dependent phosphoesterase TrpH, contains PHP domain</fullName>
    </submittedName>
</protein>
<dbReference type="InterPro" id="IPR016195">
    <property type="entry name" value="Pol/histidinol_Pase-like"/>
</dbReference>
<dbReference type="SUPFAM" id="SSF50939">
    <property type="entry name" value="Sialidases"/>
    <property type="match status" value="1"/>
</dbReference>
<gene>
    <name evidence="1" type="ORF">SAMN05444424_0275</name>
</gene>
<dbReference type="Gene3D" id="3.20.20.140">
    <property type="entry name" value="Metal-dependent hydrolases"/>
    <property type="match status" value="1"/>
</dbReference>
<dbReference type="Proteomes" id="UP000184089">
    <property type="component" value="Unassembled WGS sequence"/>
</dbReference>
<dbReference type="SUPFAM" id="SSF89550">
    <property type="entry name" value="PHP domain-like"/>
    <property type="match status" value="1"/>
</dbReference>
<dbReference type="EMBL" id="FQVY01000001">
    <property type="protein sequence ID" value="SHF67050.1"/>
    <property type="molecule type" value="Genomic_DNA"/>
</dbReference>
<organism evidence="1 2">
    <name type="scientific">Bittarella massiliensis</name>
    <name type="common">ex Durand et al. 2017</name>
    <dbReference type="NCBI Taxonomy" id="1720313"/>
    <lineage>
        <taxon>Bacteria</taxon>
        <taxon>Bacillati</taxon>
        <taxon>Bacillota</taxon>
        <taxon>Clostridia</taxon>
        <taxon>Eubacteriales</taxon>
        <taxon>Oscillospiraceae</taxon>
        <taxon>Bittarella (ex Durand et al. 2017)</taxon>
    </lineage>
</organism>
<proteinExistence type="predicted"/>
<dbReference type="NCBIfam" id="NF038032">
    <property type="entry name" value="CehA_McbA_metalo"/>
    <property type="match status" value="1"/>
</dbReference>
<dbReference type="InterPro" id="IPR022028">
    <property type="entry name" value="DUF3604"/>
</dbReference>
<comment type="caution">
    <text evidence="1">The sequence shown here is derived from an EMBL/GenBank/DDBJ whole genome shotgun (WGS) entry which is preliminary data.</text>
</comment>
<evidence type="ECO:0000313" key="2">
    <source>
        <dbReference type="Proteomes" id="UP000184089"/>
    </source>
</evidence>
<sequence>MAYLTDFMEWITELTDIETTSCQYPDLAVLPDGRLAACWQRYHNKHDDIVAAFLSRKGEILSQAVVSGEGQAFRPRLYVLNGTVWIIWSESAAGNWKLLARAFGEELGEPILLSRSSGAFYPSVTDDGQNLYVAWCEQQHGDSHICCLRFDGSAAAETWRVSSSEQAYRPAVAFGGDGVLYLAYDVFDGSQYLQVARAYAGGAWGEEAVISNAPDWASDATAVATDSGATVVWHGVGPKGETNYYTCDLTLAGGRIAADCRQLSHMRVWFASASLCRNRKGTQLLAQALSMRCFLMRWRQEDGSWSVPVAMVRDEASNCPIRPRTCVDEEDNIFILYQHSAGNGHQERYSSIKFLSATLAELQGHDDSDIEKVIDNFTKPIPGDKALDRIDEGEKRRWLDENGYLGLDLKFGDIHGQSGMSDASGQIDQYYNYAKAVPKLDFTALTDHDMFPDVITESEWEYMRTSANEFNKDGELTTLLAYEWTSNELHYDFGHKNVYYRTGEGELFRACDPEGMTPDRLFASIKKYGALCIPHHPAAIWSAVSAATDWAFHDPEVQRAVEIFSRHAPFEKDGTESIYTKNNPRQKGKYVQDALARGYRLGFTAGSDSHQLEHGVEGGIVAAFVPGLTRETLFDAIYNRFTYATTGAGILLSCKVNGARMGSEITALPGGKATLEVDVLGTGELERVEVVKDNGEVYTPAVSGNRCRFTWADEDLTSGTHFYYLRVTQKDQHQAWSSPIWVDVQ</sequence>